<comment type="caution">
    <text evidence="1">The sequence shown here is derived from an EMBL/GenBank/DDBJ whole genome shotgun (WGS) entry which is preliminary data.</text>
</comment>
<gene>
    <name evidence="1" type="ORF">C3B59_10480</name>
</gene>
<sequence>MRLFLESAIDRIELGGTQQSAYMHGPRTSGLGVSEKLPRFARGTGAGTSYQGMRTGSRTADLNVIVCGTSRAATEEAFRRLVSIMLPRKGRPLPKLVAEYPTGEALELPFVYRSGLEVDRTASLPVAADFLVSIECPAPYWTAREALQFVVSNGAGAVGLLPHLAELPVGSSTAVGSITVENPGDVESDIAWTITGPGGPIPISVDGVGFVFETPLVTGEVVTIRRTALGIEVLDQSGANRYTDLGYAPKFPRLPEGTSRVDISMQDASPGTWVATADVVATNRVTSPALRTNSTGWSTYATDATQSRVPTGFFDTDAGFMQLTWSAEAPADAAVQVEVAVSAGERLSGGLSVLSSVAQVFYPACIFVGADGAPVGPLLVGRTVEAPAATVVQLFLTEQDVGAAPEGATALRIMASVDSTTGQPWPAGAVLKTSLGIVSDAPIGYFDGGSEFAGWVGAADASASTLFRTIVVGQSSVTGYYKPRREVVY</sequence>
<dbReference type="EMBL" id="PPXF01000048">
    <property type="protein sequence ID" value="POH63961.1"/>
    <property type="molecule type" value="Genomic_DNA"/>
</dbReference>
<protein>
    <submittedName>
        <fullName evidence="1">Uncharacterized protein</fullName>
    </submittedName>
</protein>
<dbReference type="OrthoDB" id="4519759at2"/>
<proteinExistence type="predicted"/>
<accession>A0A2S3ZCK6</accession>
<reference evidence="1 2" key="1">
    <citation type="submission" date="2018-01" db="EMBL/GenBank/DDBJ databases">
        <title>Cryobacterium sp. nov., from glaciers in China.</title>
        <authorList>
            <person name="Liu Q."/>
            <person name="Xin Y.-H."/>
        </authorList>
    </citation>
    <scope>NUCLEOTIDE SEQUENCE [LARGE SCALE GENOMIC DNA]</scope>
    <source>
        <strain evidence="1 2">TMB1-8</strain>
    </source>
</reference>
<name>A0A2S3ZCK6_9MICO</name>
<dbReference type="AlphaFoldDB" id="A0A2S3ZCK6"/>
<evidence type="ECO:0000313" key="2">
    <source>
        <dbReference type="Proteomes" id="UP000237104"/>
    </source>
</evidence>
<organism evidence="1 2">
    <name type="scientific">Cryobacterium zongtaii</name>
    <dbReference type="NCBI Taxonomy" id="1259217"/>
    <lineage>
        <taxon>Bacteria</taxon>
        <taxon>Bacillati</taxon>
        <taxon>Actinomycetota</taxon>
        <taxon>Actinomycetes</taxon>
        <taxon>Micrococcales</taxon>
        <taxon>Microbacteriaceae</taxon>
        <taxon>Cryobacterium</taxon>
    </lineage>
</organism>
<dbReference type="Proteomes" id="UP000237104">
    <property type="component" value="Unassembled WGS sequence"/>
</dbReference>
<evidence type="ECO:0000313" key="1">
    <source>
        <dbReference type="EMBL" id="POH63961.1"/>
    </source>
</evidence>
<dbReference type="RefSeq" id="WP_103431303.1">
    <property type="nucleotide sequence ID" value="NZ_PPXF01000048.1"/>
</dbReference>